<dbReference type="SMART" id="SM00477">
    <property type="entry name" value="NUC"/>
    <property type="match status" value="1"/>
</dbReference>
<comment type="caution">
    <text evidence="4">The sequence shown here is derived from an EMBL/GenBank/DDBJ whole genome shotgun (WGS) entry which is preliminary data.</text>
</comment>
<reference evidence="4" key="2">
    <citation type="journal article" date="2023" name="Science">
        <title>Genomic signatures of disease resistance in endangered staghorn corals.</title>
        <authorList>
            <person name="Vollmer S.V."/>
            <person name="Selwyn J.D."/>
            <person name="Despard B.A."/>
            <person name="Roesel C.L."/>
        </authorList>
    </citation>
    <scope>NUCLEOTIDE SEQUENCE</scope>
    <source>
        <strain evidence="4">K2</strain>
    </source>
</reference>
<dbReference type="InterPro" id="IPR020821">
    <property type="entry name" value="ENPP1-3/EXOG-like_nuc-like"/>
</dbReference>
<proteinExistence type="predicted"/>
<accession>A0AAD9UX13</accession>
<keyword evidence="5" id="KW-1185">Reference proteome</keyword>
<dbReference type="GO" id="GO:0046872">
    <property type="term" value="F:metal ion binding"/>
    <property type="evidence" value="ECO:0007669"/>
    <property type="project" value="InterPro"/>
</dbReference>
<feature type="domain" description="ENPP1-3/EXOG-like endonuclease/phosphodiesterase" evidence="2">
    <location>
        <begin position="81"/>
        <end position="322"/>
    </location>
</feature>
<evidence type="ECO:0008006" key="6">
    <source>
        <dbReference type="Google" id="ProtNLM"/>
    </source>
</evidence>
<evidence type="ECO:0000313" key="5">
    <source>
        <dbReference type="Proteomes" id="UP001249851"/>
    </source>
</evidence>
<evidence type="ECO:0000256" key="1">
    <source>
        <dbReference type="SAM" id="SignalP"/>
    </source>
</evidence>
<dbReference type="AlphaFoldDB" id="A0AAD9UX13"/>
<feature type="domain" description="DNA/RNA non-specific endonuclease/pyrophosphatase/phosphodiesterase" evidence="3">
    <location>
        <begin position="80"/>
        <end position="335"/>
    </location>
</feature>
<feature type="chain" id="PRO_5041972210" description="DNA/RNA non-specific endonuclease" evidence="1">
    <location>
        <begin position="24"/>
        <end position="344"/>
    </location>
</feature>
<dbReference type="Gene3D" id="3.40.570.10">
    <property type="entry name" value="Extracellular Endonuclease, subunit A"/>
    <property type="match status" value="1"/>
</dbReference>
<dbReference type="SUPFAM" id="SSF54060">
    <property type="entry name" value="His-Me finger endonucleases"/>
    <property type="match status" value="1"/>
</dbReference>
<dbReference type="Pfam" id="PF01223">
    <property type="entry name" value="Endonuclease_NS"/>
    <property type="match status" value="1"/>
</dbReference>
<dbReference type="EMBL" id="JARQWQ010000083">
    <property type="protein sequence ID" value="KAK2552812.1"/>
    <property type="molecule type" value="Genomic_DNA"/>
</dbReference>
<name>A0AAD9UX13_ACRCE</name>
<dbReference type="PANTHER" id="PTHR21472">
    <property type="entry name" value="ENDONUCLEASE DOMAIN-CONTAINING 1 PROTEIN ENDOD1"/>
    <property type="match status" value="1"/>
</dbReference>
<dbReference type="GO" id="GO:0003676">
    <property type="term" value="F:nucleic acid binding"/>
    <property type="evidence" value="ECO:0007669"/>
    <property type="project" value="InterPro"/>
</dbReference>
<dbReference type="SMART" id="SM00892">
    <property type="entry name" value="Endonuclease_NS"/>
    <property type="match status" value="1"/>
</dbReference>
<sequence>MWKGNVCSAVVLLLMLATQAVVSQRQSLKSAEDESLTGTRRTLSATAQAFFAGSMAPQNLPNSALPTSIVIEQTLRRTGNTVYFVTLFDKTRTIPLYSAYKVTSSQATAIGTYNRRQGSSGWRTTPGATGVNNAYKGAIKTCRAKAGSPQLSRGHMNPSAINSFDIDHMKVTYTLSNAVPQFQMFNSLEWGNQETKIRNYAKNTCGSGRGTLYMLTGISDIGLTIPSGGGNPIQDTTITQKCPEYTFTSGGNTHKLGTPRAVWSAGCCVWPTSTTPVPPTKKPRRQPVTSFAVMSNNHPDQSKLHLTQMSVADLETLLTPPGASRVNLFPGNNNCRLSTYNINL</sequence>
<keyword evidence="1" id="KW-0732">Signal</keyword>
<dbReference type="InterPro" id="IPR001604">
    <property type="entry name" value="Endo_G_ENPP1-like_dom"/>
</dbReference>
<feature type="signal peptide" evidence="1">
    <location>
        <begin position="1"/>
        <end position="23"/>
    </location>
</feature>
<protein>
    <recommendedName>
        <fullName evidence="6">DNA/RNA non-specific endonuclease</fullName>
    </recommendedName>
</protein>
<organism evidence="4 5">
    <name type="scientific">Acropora cervicornis</name>
    <name type="common">Staghorn coral</name>
    <dbReference type="NCBI Taxonomy" id="6130"/>
    <lineage>
        <taxon>Eukaryota</taxon>
        <taxon>Metazoa</taxon>
        <taxon>Cnidaria</taxon>
        <taxon>Anthozoa</taxon>
        <taxon>Hexacorallia</taxon>
        <taxon>Scleractinia</taxon>
        <taxon>Astrocoeniina</taxon>
        <taxon>Acroporidae</taxon>
        <taxon>Acropora</taxon>
    </lineage>
</organism>
<evidence type="ECO:0000259" key="3">
    <source>
        <dbReference type="SMART" id="SM00892"/>
    </source>
</evidence>
<dbReference type="InterPro" id="IPR039015">
    <property type="entry name" value="ENDOD1"/>
</dbReference>
<dbReference type="Proteomes" id="UP001249851">
    <property type="component" value="Unassembled WGS sequence"/>
</dbReference>
<gene>
    <name evidence="4" type="ORF">P5673_025979</name>
</gene>
<dbReference type="InterPro" id="IPR044929">
    <property type="entry name" value="DNA/RNA_non-sp_Endonuclease_sf"/>
</dbReference>
<reference evidence="4" key="1">
    <citation type="journal article" date="2023" name="G3 (Bethesda)">
        <title>Whole genome assembly and annotation of the endangered Caribbean coral Acropora cervicornis.</title>
        <authorList>
            <person name="Selwyn J.D."/>
            <person name="Vollmer S.V."/>
        </authorList>
    </citation>
    <scope>NUCLEOTIDE SEQUENCE</scope>
    <source>
        <strain evidence="4">K2</strain>
    </source>
</reference>
<dbReference type="GO" id="GO:0016787">
    <property type="term" value="F:hydrolase activity"/>
    <property type="evidence" value="ECO:0007669"/>
    <property type="project" value="InterPro"/>
</dbReference>
<dbReference type="InterPro" id="IPR044925">
    <property type="entry name" value="His-Me_finger_sf"/>
</dbReference>
<evidence type="ECO:0000313" key="4">
    <source>
        <dbReference type="EMBL" id="KAK2552812.1"/>
    </source>
</evidence>
<evidence type="ECO:0000259" key="2">
    <source>
        <dbReference type="SMART" id="SM00477"/>
    </source>
</evidence>
<dbReference type="PANTHER" id="PTHR21472:SF8">
    <property type="entry name" value="ENDONUCLEASE DOMAIN-CONTAINING 1 PROTEIN"/>
    <property type="match status" value="1"/>
</dbReference>